<evidence type="ECO:0000313" key="3">
    <source>
        <dbReference type="EMBL" id="GAA4257855.1"/>
    </source>
</evidence>
<feature type="compositionally biased region" description="Low complexity" evidence="1">
    <location>
        <begin position="86"/>
        <end position="109"/>
    </location>
</feature>
<feature type="region of interest" description="Disordered" evidence="1">
    <location>
        <begin position="66"/>
        <end position="119"/>
    </location>
</feature>
<evidence type="ECO:0000256" key="1">
    <source>
        <dbReference type="SAM" id="MobiDB-lite"/>
    </source>
</evidence>
<evidence type="ECO:0000256" key="2">
    <source>
        <dbReference type="SAM" id="Phobius"/>
    </source>
</evidence>
<organism evidence="3 4">
    <name type="scientific">Dactylosporangium darangshiense</name>
    <dbReference type="NCBI Taxonomy" id="579108"/>
    <lineage>
        <taxon>Bacteria</taxon>
        <taxon>Bacillati</taxon>
        <taxon>Actinomycetota</taxon>
        <taxon>Actinomycetes</taxon>
        <taxon>Micromonosporales</taxon>
        <taxon>Micromonosporaceae</taxon>
        <taxon>Dactylosporangium</taxon>
    </lineage>
</organism>
<feature type="transmembrane region" description="Helical" evidence="2">
    <location>
        <begin position="42"/>
        <end position="63"/>
    </location>
</feature>
<comment type="caution">
    <text evidence="3">The sequence shown here is derived from an EMBL/GenBank/DDBJ whole genome shotgun (WGS) entry which is preliminary data.</text>
</comment>
<name>A0ABP8DK92_9ACTN</name>
<reference evidence="4" key="1">
    <citation type="journal article" date="2019" name="Int. J. Syst. Evol. Microbiol.">
        <title>The Global Catalogue of Microorganisms (GCM) 10K type strain sequencing project: providing services to taxonomists for standard genome sequencing and annotation.</title>
        <authorList>
            <consortium name="The Broad Institute Genomics Platform"/>
            <consortium name="The Broad Institute Genome Sequencing Center for Infectious Disease"/>
            <person name="Wu L."/>
            <person name="Ma J."/>
        </authorList>
    </citation>
    <scope>NUCLEOTIDE SEQUENCE [LARGE SCALE GENOMIC DNA]</scope>
    <source>
        <strain evidence="4">JCM 17441</strain>
    </source>
</reference>
<keyword evidence="2" id="KW-0812">Transmembrane</keyword>
<dbReference type="Proteomes" id="UP001500620">
    <property type="component" value="Unassembled WGS sequence"/>
</dbReference>
<dbReference type="RefSeq" id="WP_345134815.1">
    <property type="nucleotide sequence ID" value="NZ_BAABAT010000029.1"/>
</dbReference>
<feature type="region of interest" description="Disordered" evidence="1">
    <location>
        <begin position="1"/>
        <end position="41"/>
    </location>
</feature>
<keyword evidence="2" id="KW-0472">Membrane</keyword>
<accession>A0ABP8DK92</accession>
<sequence>MTDLDPLRERFEAFRDRSVRTARPPGPESIPGVLRRRRRRKAWTAAAAAAIAVLALAVVPTLGPAPHPPDPAISDSPTASPTGHEPAPTSAPPGSGSPGVQAGAPAGSATAKPSSCSTPADGNAVGDPYVWGNDVYNGGPYAVRPTDFFDKCPAYRLRFVQARYAWNRDRQMIVLTSSTEAFLTKASPTYPAPVFKAPDPCGEGLVALQTTKPIPTSISNSVQDSPGAYLNVLQKHAYAAFSHWTFKSTAEVRATSGCGPPAASPTPSATP</sequence>
<proteinExistence type="predicted"/>
<protein>
    <submittedName>
        <fullName evidence="3">Uncharacterized protein</fullName>
    </submittedName>
</protein>
<keyword evidence="2" id="KW-1133">Transmembrane helix</keyword>
<feature type="compositionally biased region" description="Basic and acidic residues" evidence="1">
    <location>
        <begin position="1"/>
        <end position="19"/>
    </location>
</feature>
<dbReference type="EMBL" id="BAABAT010000029">
    <property type="protein sequence ID" value="GAA4257855.1"/>
    <property type="molecule type" value="Genomic_DNA"/>
</dbReference>
<evidence type="ECO:0000313" key="4">
    <source>
        <dbReference type="Proteomes" id="UP001500620"/>
    </source>
</evidence>
<gene>
    <name evidence="3" type="ORF">GCM10022255_076250</name>
</gene>
<keyword evidence="4" id="KW-1185">Reference proteome</keyword>